<keyword evidence="1" id="KW-0677">Repeat</keyword>
<dbReference type="Pfam" id="PF24883">
    <property type="entry name" value="NPHP3_N"/>
    <property type="match status" value="1"/>
</dbReference>
<dbReference type="Gene3D" id="1.25.40.20">
    <property type="entry name" value="Ankyrin repeat-containing domain"/>
    <property type="match status" value="1"/>
</dbReference>
<name>A0A439D8Q1_9PEZI</name>
<dbReference type="Proteomes" id="UP000286045">
    <property type="component" value="Unassembled WGS sequence"/>
</dbReference>
<dbReference type="PANTHER" id="PTHR10039:SF16">
    <property type="entry name" value="GPI INOSITOL-DEACYLASE"/>
    <property type="match status" value="1"/>
</dbReference>
<feature type="compositionally biased region" description="Acidic residues" evidence="3">
    <location>
        <begin position="104"/>
        <end position="114"/>
    </location>
</feature>
<comment type="caution">
    <text evidence="5">The sequence shown here is derived from an EMBL/GenBank/DDBJ whole genome shotgun (WGS) entry which is preliminary data.</text>
</comment>
<dbReference type="SUPFAM" id="SSF52540">
    <property type="entry name" value="P-loop containing nucleoside triphosphate hydrolases"/>
    <property type="match status" value="1"/>
</dbReference>
<evidence type="ECO:0000259" key="4">
    <source>
        <dbReference type="PROSITE" id="PS50837"/>
    </source>
</evidence>
<gene>
    <name evidence="5" type="ORF">EKO27_g4331</name>
</gene>
<dbReference type="Gene3D" id="3.40.50.300">
    <property type="entry name" value="P-loop containing nucleotide triphosphate hydrolases"/>
    <property type="match status" value="1"/>
</dbReference>
<dbReference type="PANTHER" id="PTHR10039">
    <property type="entry name" value="AMELOGENIN"/>
    <property type="match status" value="1"/>
</dbReference>
<dbReference type="EMBL" id="RYZI01000102">
    <property type="protein sequence ID" value="RWA10773.1"/>
    <property type="molecule type" value="Genomic_DNA"/>
</dbReference>
<protein>
    <recommendedName>
        <fullName evidence="4">NACHT domain-containing protein</fullName>
    </recommendedName>
</protein>
<dbReference type="PROSITE" id="PS50088">
    <property type="entry name" value="ANK_REPEAT"/>
    <property type="match status" value="2"/>
</dbReference>
<evidence type="ECO:0000313" key="6">
    <source>
        <dbReference type="Proteomes" id="UP000286045"/>
    </source>
</evidence>
<evidence type="ECO:0000256" key="2">
    <source>
        <dbReference type="PROSITE-ProRule" id="PRU00023"/>
    </source>
</evidence>
<sequence>MSSHRRISLQRLKDSFRQRRGSRKRSSQIQLNTADNTPKQAIEQPQPAENSRETLTHPVAPVNDDLLIENHVPANETHLATAETEPVRRNGEPGGVQETNQEISEAEASQEAEDTNPTPQTVAADKETDDKSPIWGQSMQRFAKEEPELYDLMKDCIEKFGHESVKNWDTWLNNRQKDPESGWFRRCKAYMPSFRALKGAAMTLSNLDPHKLAPLITTGVFVTIELCFESVDPSTRDKAMNIMLKLKGLINKWNNSEVDLQGLKGWFSGADENLKKIDRIEENIEILYLECLKLISYIYRSGKTRGGRVGASLVSEPTEWEQAYQKLNDINTECSEWKDQAESAVKRNRANITILDKIRIRNEDPEPGHQSVKERTGIDDPKSNAGEWFLETEEFSSWLGGIPHGKTEKRLFWLKGSMGTGKTTLICRIISYLESHLIPGVRLVPYYCYASGTSKESKAPKYETIIRALCRRLAWNSDGSIAKPARDFDNNTKGDNDASFTVKSTWEPLLKNLVTSSKDTIIFVIDALDECESMEQYNMFLEFLGGFPDTPKGPYFLISSRPHVEVGDYFESFVKFDATHQKAEQDMKKLITDQINSKNSGASAKSIFFEDGKQELRGQLEEALYKNADGMFRWVEIWLGVFFPKGRKPIRQEEYARTLLDELWKPKTLNRLENNDSADNWKNDLRGAYRRLWDINGDEQYKPFQLSVFQVVIGAYKPLTPQQLLEAVCLASTDSENSASLELDELEGLYCNFLKLDNTGCLNFEHLSAKIFVSEMKKENSIELMFSESECHRVLADIGINAIAQPHHPIWRDYGIHLVDWGEHAKATLGYMDGHIYQREFPKEGFPDCPDPERMRNNASKWINIKETITSAYLGRYLFDYWDSHCQRSRGCGELVYRMINLFRVAWSSLEGWILTAAYMHTQRDGYYEPLYYGSYVVLRSRALSAVFPLDRRYGSAVGASRFIFMISLGFSPFARDTSKLALLPDFADDDITLPNVEGCVSLHNACIWEDNSLVANLLQFQQARQGSCISLLEARDNFGRIPMHYADTEDIVTTLLEYEMRNTRAQPPSNVPFTSKLLDSRDNWGEISGINMTRTLSDDCLVRIFERYVPELSRSRDEILLAAVLDQKEKAVEIMLKNGANVNCLDEFGGNPSIITAIGGDVRLLKFLLDRGASLDIASRYFATPLQAAVHYGKMEMVQFLLEKGVDINSRGGKYGTALEAAVYNGEVEMVELLLNKGADINAKGGRYGTPLGAALNFDYEGSDDVLELLLSKGADTELLNEEDKAKVQKYLL</sequence>
<feature type="repeat" description="ANK" evidence="2">
    <location>
        <begin position="1182"/>
        <end position="1214"/>
    </location>
</feature>
<feature type="region of interest" description="Disordered" evidence="3">
    <location>
        <begin position="79"/>
        <end position="135"/>
    </location>
</feature>
<keyword evidence="2" id="KW-0040">ANK repeat</keyword>
<dbReference type="SMART" id="SM00248">
    <property type="entry name" value="ANK"/>
    <property type="match status" value="5"/>
</dbReference>
<accession>A0A439D8Q1</accession>
<dbReference type="PROSITE" id="PS50837">
    <property type="entry name" value="NACHT"/>
    <property type="match status" value="1"/>
</dbReference>
<keyword evidence="6" id="KW-1185">Reference proteome</keyword>
<dbReference type="InterPro" id="IPR056884">
    <property type="entry name" value="NPHP3-like_N"/>
</dbReference>
<dbReference type="InterPro" id="IPR027417">
    <property type="entry name" value="P-loop_NTPase"/>
</dbReference>
<dbReference type="Pfam" id="PF12796">
    <property type="entry name" value="Ank_2"/>
    <property type="match status" value="2"/>
</dbReference>
<reference evidence="5 6" key="1">
    <citation type="submission" date="2018-12" db="EMBL/GenBank/DDBJ databases">
        <title>Draft genome sequence of Xylaria grammica IHI A82.</title>
        <authorList>
            <person name="Buettner E."/>
            <person name="Kellner H."/>
        </authorList>
    </citation>
    <scope>NUCLEOTIDE SEQUENCE [LARGE SCALE GENOMIC DNA]</scope>
    <source>
        <strain evidence="5 6">IHI A82</strain>
    </source>
</reference>
<dbReference type="InterPro" id="IPR002110">
    <property type="entry name" value="Ankyrin_rpt"/>
</dbReference>
<feature type="region of interest" description="Disordered" evidence="3">
    <location>
        <begin position="1"/>
        <end position="57"/>
    </location>
</feature>
<evidence type="ECO:0000256" key="1">
    <source>
        <dbReference type="ARBA" id="ARBA00022737"/>
    </source>
</evidence>
<feature type="domain" description="NACHT" evidence="4">
    <location>
        <begin position="410"/>
        <end position="562"/>
    </location>
</feature>
<feature type="repeat" description="ANK" evidence="2">
    <location>
        <begin position="1215"/>
        <end position="1247"/>
    </location>
</feature>
<evidence type="ECO:0000313" key="5">
    <source>
        <dbReference type="EMBL" id="RWA10773.1"/>
    </source>
</evidence>
<dbReference type="InterPro" id="IPR036770">
    <property type="entry name" value="Ankyrin_rpt-contain_sf"/>
</dbReference>
<dbReference type="STRING" id="363999.A0A439D8Q1"/>
<proteinExistence type="predicted"/>
<organism evidence="5 6">
    <name type="scientific">Xylaria grammica</name>
    <dbReference type="NCBI Taxonomy" id="363999"/>
    <lineage>
        <taxon>Eukaryota</taxon>
        <taxon>Fungi</taxon>
        <taxon>Dikarya</taxon>
        <taxon>Ascomycota</taxon>
        <taxon>Pezizomycotina</taxon>
        <taxon>Sordariomycetes</taxon>
        <taxon>Xylariomycetidae</taxon>
        <taxon>Xylariales</taxon>
        <taxon>Xylariaceae</taxon>
        <taxon>Xylaria</taxon>
    </lineage>
</organism>
<dbReference type="InterPro" id="IPR007111">
    <property type="entry name" value="NACHT_NTPase"/>
</dbReference>
<dbReference type="PROSITE" id="PS50297">
    <property type="entry name" value="ANK_REP_REGION"/>
    <property type="match status" value="2"/>
</dbReference>
<dbReference type="SUPFAM" id="SSF48403">
    <property type="entry name" value="Ankyrin repeat"/>
    <property type="match status" value="1"/>
</dbReference>
<evidence type="ECO:0000256" key="3">
    <source>
        <dbReference type="SAM" id="MobiDB-lite"/>
    </source>
</evidence>